<dbReference type="EMBL" id="VFLP01000044">
    <property type="protein sequence ID" value="TRX91500.1"/>
    <property type="molecule type" value="Genomic_DNA"/>
</dbReference>
<protein>
    <recommendedName>
        <fullName evidence="3">F-box domain-containing protein</fullName>
    </recommendedName>
</protein>
<keyword evidence="2" id="KW-1185">Reference proteome</keyword>
<evidence type="ECO:0008006" key="3">
    <source>
        <dbReference type="Google" id="ProtNLM"/>
    </source>
</evidence>
<dbReference type="SUPFAM" id="SSF52058">
    <property type="entry name" value="L domain-like"/>
    <property type="match status" value="1"/>
</dbReference>
<gene>
    <name evidence="1" type="ORF">FHL15_007505</name>
</gene>
<reference evidence="2" key="1">
    <citation type="submission" date="2019-06" db="EMBL/GenBank/DDBJ databases">
        <title>Draft genome sequence of the griseofulvin-producing fungus Xylaria cubensis strain G536.</title>
        <authorList>
            <person name="Mead M.E."/>
            <person name="Raja H.A."/>
            <person name="Steenwyk J.L."/>
            <person name="Knowles S.L."/>
            <person name="Oberlies N.H."/>
            <person name="Rokas A."/>
        </authorList>
    </citation>
    <scope>NUCLEOTIDE SEQUENCE [LARGE SCALE GENOMIC DNA]</scope>
    <source>
        <strain evidence="2">G536</strain>
    </source>
</reference>
<name>A0A553HU73_9PEZI</name>
<evidence type="ECO:0000313" key="1">
    <source>
        <dbReference type="EMBL" id="TRX91500.1"/>
    </source>
</evidence>
<accession>A0A553HU73</accession>
<dbReference type="OrthoDB" id="5421601at2759"/>
<comment type="caution">
    <text evidence="1">The sequence shown here is derived from an EMBL/GenBank/DDBJ whole genome shotgun (WGS) entry which is preliminary data.</text>
</comment>
<organism evidence="1 2">
    <name type="scientific">Xylaria flabelliformis</name>
    <dbReference type="NCBI Taxonomy" id="2512241"/>
    <lineage>
        <taxon>Eukaryota</taxon>
        <taxon>Fungi</taxon>
        <taxon>Dikarya</taxon>
        <taxon>Ascomycota</taxon>
        <taxon>Pezizomycotina</taxon>
        <taxon>Sordariomycetes</taxon>
        <taxon>Xylariomycetidae</taxon>
        <taxon>Xylariales</taxon>
        <taxon>Xylariaceae</taxon>
        <taxon>Xylaria</taxon>
    </lineage>
</organism>
<proteinExistence type="predicted"/>
<sequence>MPLLNLPSELLRQIIWESVPEGFEHLILSCRTLYDCGKPFIQQHRIRKKRYRLMSIQGSFDASWLAGFAEEPIISYYATTVDLLKQNGFKSDDNGTVRDREDTKQRVQTLIKQSPYLALEGVDPKFWIDMILRDLGDADNYSDHNLFLGVFYLTFFPNVTDLILPWSVPGGIPFHDHERASHQFELVLNGITRGSRSEFSRRALGKLKRLSYLLIPDYNIHQRLQFILPFLCLPKLEELHANSLTAIDFHQDFKWTQSERFSSLQTIEFVHCCMDAVGISELLAHTPNLTVFKYGHASKHHGLGSYWDAGEFVAAIEKLVGGQLRHLAVTVEINSINGIDAGVTSMHGFKKLEILEMDLLAFYGPSIESGEKAGILDRSPNPGYKKWTVDAIPPLFKTLPTCLQQFSIFAHSWNNMCIDGKTMMLLYNGFRSARPSYLPNLNRCTVRFAVQSRGQYIPCYEEVCKQLGAEGIEYSVLLVDPRSRRDDWEIL</sequence>
<dbReference type="STRING" id="2512241.A0A553HU73"/>
<evidence type="ECO:0000313" key="2">
    <source>
        <dbReference type="Proteomes" id="UP000319160"/>
    </source>
</evidence>
<dbReference type="AlphaFoldDB" id="A0A553HU73"/>
<dbReference type="Proteomes" id="UP000319160">
    <property type="component" value="Unassembled WGS sequence"/>
</dbReference>